<dbReference type="Proteomes" id="UP001276840">
    <property type="component" value="Unassembled WGS sequence"/>
</dbReference>
<keyword evidence="7" id="KW-1133">Transmembrane helix</keyword>
<name>A0ABU4ZIX8_9HYPH</name>
<keyword evidence="8" id="KW-0732">Signal</keyword>
<accession>A0ABU4ZIX8</accession>
<gene>
    <name evidence="9" type="ORF">RFM68_10555</name>
</gene>
<keyword evidence="4" id="KW-1003">Cell membrane</keyword>
<keyword evidence="5" id="KW-0430">Lectin</keyword>
<comment type="caution">
    <text evidence="9">The sequence shown here is derived from an EMBL/GenBank/DDBJ whole genome shotgun (WGS) entry which is preliminary data.</text>
</comment>
<evidence type="ECO:0000313" key="10">
    <source>
        <dbReference type="Proteomes" id="UP001276840"/>
    </source>
</evidence>
<feature type="signal peptide" evidence="8">
    <location>
        <begin position="1"/>
        <end position="19"/>
    </location>
</feature>
<dbReference type="Pfam" id="PF07886">
    <property type="entry name" value="BA14K"/>
    <property type="match status" value="1"/>
</dbReference>
<evidence type="ECO:0000256" key="6">
    <source>
        <dbReference type="ARBA" id="ARBA00025321"/>
    </source>
</evidence>
<comment type="function">
    <text evidence="6">Has immunoglobulin-binding and hemagglutination properties, and can bind to mannose. Essential for virulence. May be involved in LPS biosynthesis or polysaccharide transport.</text>
</comment>
<proteinExistence type="inferred from homology"/>
<dbReference type="InterPro" id="IPR012413">
    <property type="entry name" value="BA14K"/>
</dbReference>
<evidence type="ECO:0000313" key="9">
    <source>
        <dbReference type="EMBL" id="MDX8524950.1"/>
    </source>
</evidence>
<keyword evidence="7" id="KW-0812">Transmembrane</keyword>
<organism evidence="9 10">
    <name type="scientific">Mesorhizobium montanum</name>
    <dbReference type="NCBI Taxonomy" id="3072323"/>
    <lineage>
        <taxon>Bacteria</taxon>
        <taxon>Pseudomonadati</taxon>
        <taxon>Pseudomonadota</taxon>
        <taxon>Alphaproteobacteria</taxon>
        <taxon>Hyphomicrobiales</taxon>
        <taxon>Phyllobacteriaceae</taxon>
        <taxon>Mesorhizobium</taxon>
    </lineage>
</organism>
<sequence>MNKIASGLLAAALSASFIAAEMVPVNAQPAYVPLPQGLSSDFQTVQYRDWRRHRSFNRDFSRRDGAIYWNGHRGYREYRRGYRRHGDYWFPLAAFATGALITGAIINSENNRVYRGNSHVQWCYDRYRSYRASDNTFQPNSGPRQQCRSPY</sequence>
<evidence type="ECO:0000256" key="4">
    <source>
        <dbReference type="ARBA" id="ARBA00022475"/>
    </source>
</evidence>
<evidence type="ECO:0000256" key="2">
    <source>
        <dbReference type="ARBA" id="ARBA00010270"/>
    </source>
</evidence>
<feature type="chain" id="PRO_5046668507" description="Lectin-like protein BA14k" evidence="8">
    <location>
        <begin position="20"/>
        <end position="151"/>
    </location>
</feature>
<protein>
    <recommendedName>
        <fullName evidence="3">Lectin-like protein BA14k</fullName>
    </recommendedName>
</protein>
<feature type="transmembrane region" description="Helical" evidence="7">
    <location>
        <begin position="88"/>
        <end position="106"/>
    </location>
</feature>
<dbReference type="EMBL" id="JAVIJF010000006">
    <property type="protein sequence ID" value="MDX8524950.1"/>
    <property type="molecule type" value="Genomic_DNA"/>
</dbReference>
<reference evidence="9 10" key="1">
    <citation type="submission" date="2023-08" db="EMBL/GenBank/DDBJ databases">
        <title>Implementing the SeqCode for naming new Mesorhizobium species isolated from Vachellia karroo root nodules.</title>
        <authorList>
            <person name="Van Lill M."/>
        </authorList>
    </citation>
    <scope>NUCLEOTIDE SEQUENCE [LARGE SCALE GENOMIC DNA]</scope>
    <source>
        <strain evidence="9 10">MSK 1335</strain>
    </source>
</reference>
<comment type="subcellular location">
    <subcellularLocation>
        <location evidence="1">Membrane</location>
        <topology evidence="1">Single-pass membrane protein</topology>
    </subcellularLocation>
</comment>
<evidence type="ECO:0000256" key="8">
    <source>
        <dbReference type="SAM" id="SignalP"/>
    </source>
</evidence>
<comment type="similarity">
    <text evidence="2">Belongs to the BA14k family.</text>
</comment>
<keyword evidence="10" id="KW-1185">Reference proteome</keyword>
<evidence type="ECO:0000256" key="3">
    <source>
        <dbReference type="ARBA" id="ARBA00020552"/>
    </source>
</evidence>
<evidence type="ECO:0000256" key="1">
    <source>
        <dbReference type="ARBA" id="ARBA00004167"/>
    </source>
</evidence>
<evidence type="ECO:0000256" key="7">
    <source>
        <dbReference type="SAM" id="Phobius"/>
    </source>
</evidence>
<dbReference type="RefSeq" id="WP_320232687.1">
    <property type="nucleotide sequence ID" value="NZ_JAVIJF010000006.1"/>
</dbReference>
<keyword evidence="7" id="KW-0472">Membrane</keyword>
<evidence type="ECO:0000256" key="5">
    <source>
        <dbReference type="ARBA" id="ARBA00022734"/>
    </source>
</evidence>